<proteinExistence type="predicted"/>
<reference evidence="2" key="3">
    <citation type="journal article" date="2011" name="PLoS ONE">
        <title>Genome sequence of a mesophilic hydrogenotrophic methanogen Methanocella paludicola, the first cultivated representative of the order Methanocellales.</title>
        <authorList>
            <person name="Sakai S."/>
            <person name="Takaki Y."/>
            <person name="Shimamura S."/>
            <person name="Sekine M."/>
            <person name="Tajima T."/>
            <person name="Kosugi H."/>
            <person name="Ichikawa N."/>
            <person name="Tasumi E."/>
            <person name="Hiraki A.T."/>
            <person name="Shimizu A."/>
            <person name="Kato Y."/>
            <person name="Nishiko R."/>
            <person name="Mori K."/>
            <person name="Fujita N."/>
            <person name="Imachi H."/>
            <person name="Takai K."/>
        </authorList>
    </citation>
    <scope>NUCLEOTIDE SEQUENCE [LARGE SCALE GENOMIC DNA]</scope>
    <source>
        <strain evidence="2">DSM 17711 / JCM 13418 / NBRC 101707 / SANAE</strain>
    </source>
</reference>
<dbReference type="RefSeq" id="WP_012900848.1">
    <property type="nucleotide sequence ID" value="NC_013665.1"/>
</dbReference>
<dbReference type="Proteomes" id="UP000001882">
    <property type="component" value="Chromosome"/>
</dbReference>
<sequence>MSVEQAVDTVSKILRYMRELIEKIFESETKYKVVGRVGDYLAYELPGGEFAAVDITDNVTPESRYTRVTTTPAFKTQNELKLYTSNLMIDKYIQMKRDVEREMGTHDYGSPYL</sequence>
<dbReference type="AlphaFoldDB" id="D1Z0F2"/>
<accession>D1Z0F2</accession>
<dbReference type="STRING" id="304371.MCP_2102"/>
<organism evidence="1 2">
    <name type="scientific">Methanocella paludicola (strain DSM 17711 / JCM 13418 / NBRC 101707 / SANAE)</name>
    <dbReference type="NCBI Taxonomy" id="304371"/>
    <lineage>
        <taxon>Archaea</taxon>
        <taxon>Methanobacteriati</taxon>
        <taxon>Methanobacteriota</taxon>
        <taxon>Stenosarchaea group</taxon>
        <taxon>Methanomicrobia</taxon>
        <taxon>Methanocellales</taxon>
        <taxon>Methanocellaceae</taxon>
        <taxon>Methanocella</taxon>
    </lineage>
</organism>
<gene>
    <name evidence="1" type="ordered locus">MCP_2102</name>
</gene>
<dbReference type="InParanoid" id="D1Z0F2"/>
<reference evidence="1 2" key="1">
    <citation type="journal article" date="2007" name="Appl. Environ. Microbiol.">
        <title>Isolation of key methanogens for global methane emission from rice paddy fields: a novel isolate affiliated with the clone cluster rice cluster I.</title>
        <authorList>
            <person name="Sakai S."/>
            <person name="Imachi H."/>
            <person name="Sekiguchi Y."/>
            <person name="Ohashi A."/>
            <person name="Harada H."/>
            <person name="Kamagata Y."/>
        </authorList>
    </citation>
    <scope>NUCLEOTIDE SEQUENCE [LARGE SCALE GENOMIC DNA]</scope>
    <source>
        <strain evidence="2">DSM 17711 / JCM 13418 / NBRC 101707 / SANAE</strain>
    </source>
</reference>
<keyword evidence="2" id="KW-1185">Reference proteome</keyword>
<dbReference type="GeneID" id="8681953"/>
<evidence type="ECO:0000313" key="1">
    <source>
        <dbReference type="EMBL" id="BAI62174.1"/>
    </source>
</evidence>
<dbReference type="KEGG" id="mpd:MCP_2102"/>
<evidence type="ECO:0000313" key="2">
    <source>
        <dbReference type="Proteomes" id="UP000001882"/>
    </source>
</evidence>
<reference evidence="1 2" key="2">
    <citation type="journal article" date="2008" name="Int. J. Syst. Evol. Microbiol.">
        <title>Methanocella paludicola gen. nov., sp. nov., a methane-producing archaeon, the first isolate of the lineage 'Rice Cluster I', and proposal of the new archaeal order Methanocellales ord. nov.</title>
        <authorList>
            <person name="Sakai S."/>
            <person name="Imachi H."/>
            <person name="Hanada S."/>
            <person name="Ohashi A."/>
            <person name="Harada H."/>
            <person name="Kamagata Y."/>
        </authorList>
    </citation>
    <scope>NUCLEOTIDE SEQUENCE [LARGE SCALE GENOMIC DNA]</scope>
    <source>
        <strain evidence="2">DSM 17711 / JCM 13418 / NBRC 101707 / SANAE</strain>
    </source>
</reference>
<protein>
    <submittedName>
        <fullName evidence="1">Uncharacterized protein</fullName>
    </submittedName>
</protein>
<dbReference type="EMBL" id="AP011532">
    <property type="protein sequence ID" value="BAI62174.1"/>
    <property type="molecule type" value="Genomic_DNA"/>
</dbReference>
<name>D1Z0F2_METPS</name>